<name>A0A0E3K3U3_CLOSL</name>
<dbReference type="Gene3D" id="3.40.109.10">
    <property type="entry name" value="NADH Oxidase"/>
    <property type="match status" value="1"/>
</dbReference>
<dbReference type="SUPFAM" id="SSF55469">
    <property type="entry name" value="FMN-dependent nitroreductase-like"/>
    <property type="match status" value="1"/>
</dbReference>
<dbReference type="KEGG" id="csq:CSCA_4802"/>
<dbReference type="PANTHER" id="PTHR43673:SF10">
    <property type="entry name" value="NADH DEHYDROGENASE_NAD(P)H NITROREDUCTASE XCC3605-RELATED"/>
    <property type="match status" value="1"/>
</dbReference>
<reference evidence="4 5" key="1">
    <citation type="journal article" date="2015" name="J. Biotechnol.">
        <title>Complete genome sequence of a malodorant-producing acetogen, Clostridium scatologenes ATCC 25775(T).</title>
        <authorList>
            <person name="Zhu Z."/>
            <person name="Guo T."/>
            <person name="Zheng H."/>
            <person name="Song T."/>
            <person name="Ouyang P."/>
            <person name="Xie J."/>
        </authorList>
    </citation>
    <scope>NUCLEOTIDE SEQUENCE [LARGE SCALE GENOMIC DNA]</scope>
    <source>
        <strain evidence="4 5">ATCC 25775</strain>
    </source>
</reference>
<proteinExistence type="inferred from homology"/>
<evidence type="ECO:0000256" key="2">
    <source>
        <dbReference type="ARBA" id="ARBA00023002"/>
    </source>
</evidence>
<comment type="similarity">
    <text evidence="1">Belongs to the nitroreductase family.</text>
</comment>
<feature type="domain" description="Nitroreductase" evidence="3">
    <location>
        <begin position="7"/>
        <end position="151"/>
    </location>
</feature>
<dbReference type="EMBL" id="CP009933">
    <property type="protein sequence ID" value="AKA71927.1"/>
    <property type="molecule type" value="Genomic_DNA"/>
</dbReference>
<protein>
    <submittedName>
        <fullName evidence="4">Nitroreductase</fullName>
    </submittedName>
</protein>
<keyword evidence="2" id="KW-0560">Oxidoreductase</keyword>
<dbReference type="InterPro" id="IPR000415">
    <property type="entry name" value="Nitroreductase-like"/>
</dbReference>
<dbReference type="HOGENOM" id="CLU_070764_7_1_9"/>
<evidence type="ECO:0000313" key="5">
    <source>
        <dbReference type="Proteomes" id="UP000033115"/>
    </source>
</evidence>
<dbReference type="STRING" id="1548.CSCA_4802"/>
<evidence type="ECO:0000259" key="3">
    <source>
        <dbReference type="Pfam" id="PF00881"/>
    </source>
</evidence>
<dbReference type="InterPro" id="IPR029479">
    <property type="entry name" value="Nitroreductase"/>
</dbReference>
<sequence>MQFYDVIKNRTSIKEFKSTTIDRDKIDRMINAAMMSPSWKNSSCYKFIIVEDKDKKDIIANAVRNETDEAGKAIKEAPIAAVVVADPDKSGEVDGKQYYLVDGAIAMEHFILAATEEGYGTCWVAALDEDMVRHALSIPEKYRIVGVTPVGEIKQEKGHYAAKSAGEYVFRDSWNEAYVGNSKVLH</sequence>
<dbReference type="Proteomes" id="UP000033115">
    <property type="component" value="Chromosome"/>
</dbReference>
<dbReference type="AlphaFoldDB" id="A0A0E3K3U3"/>
<organism evidence="4 5">
    <name type="scientific">Clostridium scatologenes</name>
    <dbReference type="NCBI Taxonomy" id="1548"/>
    <lineage>
        <taxon>Bacteria</taxon>
        <taxon>Bacillati</taxon>
        <taxon>Bacillota</taxon>
        <taxon>Clostridia</taxon>
        <taxon>Eubacteriales</taxon>
        <taxon>Clostridiaceae</taxon>
        <taxon>Clostridium</taxon>
    </lineage>
</organism>
<gene>
    <name evidence="4" type="ORF">CSCA_4802</name>
</gene>
<dbReference type="PANTHER" id="PTHR43673">
    <property type="entry name" value="NAD(P)H NITROREDUCTASE YDGI-RELATED"/>
    <property type="match status" value="1"/>
</dbReference>
<evidence type="ECO:0000313" key="4">
    <source>
        <dbReference type="EMBL" id="AKA71927.1"/>
    </source>
</evidence>
<keyword evidence="5" id="KW-1185">Reference proteome</keyword>
<dbReference type="GO" id="GO:0016491">
    <property type="term" value="F:oxidoreductase activity"/>
    <property type="evidence" value="ECO:0007669"/>
    <property type="project" value="UniProtKB-KW"/>
</dbReference>
<evidence type="ECO:0000256" key="1">
    <source>
        <dbReference type="ARBA" id="ARBA00007118"/>
    </source>
</evidence>
<dbReference type="RefSeq" id="WP_029163613.1">
    <property type="nucleotide sequence ID" value="NZ_CP009933.1"/>
</dbReference>
<accession>A0A0E3K3U3</accession>
<dbReference type="Pfam" id="PF00881">
    <property type="entry name" value="Nitroreductase"/>
    <property type="match status" value="1"/>
</dbReference>